<reference evidence="11" key="1">
    <citation type="submission" date="2017-07" db="EMBL/GenBank/DDBJ databases">
        <title>Taro Niue Genome Assembly and Annotation.</title>
        <authorList>
            <person name="Atibalentja N."/>
            <person name="Keating K."/>
            <person name="Fields C.J."/>
        </authorList>
    </citation>
    <scope>NUCLEOTIDE SEQUENCE</scope>
    <source>
        <strain evidence="11">Niue_2</strain>
        <tissue evidence="11">Leaf</tissue>
    </source>
</reference>
<feature type="region of interest" description="Disordered" evidence="8">
    <location>
        <begin position="1"/>
        <end position="62"/>
    </location>
</feature>
<comment type="function">
    <text evidence="1">May be involved in environmental stress response.</text>
</comment>
<evidence type="ECO:0008006" key="13">
    <source>
        <dbReference type="Google" id="ProtNLM"/>
    </source>
</evidence>
<sequence>MGESFHAVGSREKVQDRSSDDGLILPQDTDGAVYGQLKRRRPRGSGGKAGRRRAGGHGGLSVGGGLRRWRSFLASARWVTPFGNKIIPPSPGFVQLFYVPLGSRFVFSSFNAGIDRENRGKSGSGGQGSAISAAKGSSSPPRWCDRVGVLLPIPAFPLGAAACFGLGGVCLSLGWERRRCRISASTAAWRTAGRSISCLSPAIGAISDKLPSLQLAAATTATLVVVLLYHHCFAPPAKWKEGDFGKQRDVLCLEHRSYAQHSCPNADQQDVTVLICPLCAKGVRLIPSEDSNITWEAHVNTDCDPSNYEKATKKKRCPVPGCKEILVFSNTIKCRDCGRDHCLKHRFGLDHNCPGPKKPDTGFPFMSMLRGSQKGPATMVRSSSGSTWWGSGFLSAASSVRASAESSLARLSSATSQALQKAKDGMPQSSVGGPLVEQCVQCPARFSSVTALIDHVEKVHESGKQVASRVNTSIDVCPKCSKGFSDPVSLVMHVERDHGAVCLLPAFLLSGVQAQDLSAGKLSLVRS</sequence>
<dbReference type="InterPro" id="IPR057357">
    <property type="entry name" value="Znf-C2H2_ZFAND2A/B"/>
</dbReference>
<evidence type="ECO:0000256" key="3">
    <source>
        <dbReference type="ARBA" id="ARBA00022737"/>
    </source>
</evidence>
<evidence type="ECO:0000259" key="10">
    <source>
        <dbReference type="PROSITE" id="PS51039"/>
    </source>
</evidence>
<feature type="compositionally biased region" description="Basic and acidic residues" evidence="8">
    <location>
        <begin position="9"/>
        <end position="20"/>
    </location>
</feature>
<dbReference type="GO" id="GO:0005737">
    <property type="term" value="C:cytoplasm"/>
    <property type="evidence" value="ECO:0007669"/>
    <property type="project" value="TreeGrafter"/>
</dbReference>
<dbReference type="InterPro" id="IPR035896">
    <property type="entry name" value="AN1-like_Znf"/>
</dbReference>
<evidence type="ECO:0000256" key="4">
    <source>
        <dbReference type="ARBA" id="ARBA00022771"/>
    </source>
</evidence>
<keyword evidence="3" id="KW-0677">Repeat</keyword>
<accession>A0A843XES8</accession>
<evidence type="ECO:0000256" key="1">
    <source>
        <dbReference type="ARBA" id="ARBA00003732"/>
    </source>
</evidence>
<dbReference type="InterPro" id="IPR013087">
    <property type="entry name" value="Znf_C2H2_type"/>
</dbReference>
<evidence type="ECO:0000256" key="5">
    <source>
        <dbReference type="ARBA" id="ARBA00022833"/>
    </source>
</evidence>
<keyword evidence="12" id="KW-1185">Reference proteome</keyword>
<dbReference type="PROSITE" id="PS00028">
    <property type="entry name" value="ZINC_FINGER_C2H2_1"/>
    <property type="match status" value="2"/>
</dbReference>
<organism evidence="11 12">
    <name type="scientific">Colocasia esculenta</name>
    <name type="common">Wild taro</name>
    <name type="synonym">Arum esculentum</name>
    <dbReference type="NCBI Taxonomy" id="4460"/>
    <lineage>
        <taxon>Eukaryota</taxon>
        <taxon>Viridiplantae</taxon>
        <taxon>Streptophyta</taxon>
        <taxon>Embryophyta</taxon>
        <taxon>Tracheophyta</taxon>
        <taxon>Spermatophyta</taxon>
        <taxon>Magnoliopsida</taxon>
        <taxon>Liliopsida</taxon>
        <taxon>Araceae</taxon>
        <taxon>Aroideae</taxon>
        <taxon>Colocasieae</taxon>
        <taxon>Colocasia</taxon>
    </lineage>
</organism>
<name>A0A843XES8_COLES</name>
<protein>
    <recommendedName>
        <fullName evidence="13">Zinc finger AN1 and C2H2 domain-containing stress-associated protein 16</fullName>
    </recommendedName>
</protein>
<evidence type="ECO:0000313" key="11">
    <source>
        <dbReference type="EMBL" id="MQM17667.1"/>
    </source>
</evidence>
<dbReference type="PROSITE" id="PS51039">
    <property type="entry name" value="ZF_AN1"/>
    <property type="match status" value="1"/>
</dbReference>
<comment type="caution">
    <text evidence="11">The sequence shown here is derived from an EMBL/GenBank/DDBJ whole genome shotgun (WGS) entry which is preliminary data.</text>
</comment>
<evidence type="ECO:0000256" key="2">
    <source>
        <dbReference type="ARBA" id="ARBA00022723"/>
    </source>
</evidence>
<dbReference type="AlphaFoldDB" id="A0A843XES8"/>
<dbReference type="InterPro" id="IPR000058">
    <property type="entry name" value="Znf_AN1"/>
</dbReference>
<dbReference type="PROSITE" id="PS50157">
    <property type="entry name" value="ZINC_FINGER_C2H2_2"/>
    <property type="match status" value="1"/>
</dbReference>
<dbReference type="PANTHER" id="PTHR14677">
    <property type="entry name" value="ARSENITE INDUCUBLE RNA ASSOCIATED PROTEIN AIP-1-RELATED"/>
    <property type="match status" value="1"/>
</dbReference>
<evidence type="ECO:0000256" key="7">
    <source>
        <dbReference type="PROSITE-ProRule" id="PRU00042"/>
    </source>
</evidence>
<evidence type="ECO:0000256" key="6">
    <source>
        <dbReference type="ARBA" id="ARBA00023016"/>
    </source>
</evidence>
<dbReference type="SUPFAM" id="SSF118310">
    <property type="entry name" value="AN1-like Zinc finger"/>
    <property type="match status" value="1"/>
</dbReference>
<dbReference type="Gene3D" id="4.10.1110.10">
    <property type="entry name" value="AN1-like Zinc finger"/>
    <property type="match status" value="1"/>
</dbReference>
<evidence type="ECO:0000313" key="12">
    <source>
        <dbReference type="Proteomes" id="UP000652761"/>
    </source>
</evidence>
<feature type="region of interest" description="Disordered" evidence="8">
    <location>
        <begin position="117"/>
        <end position="141"/>
    </location>
</feature>
<feature type="compositionally biased region" description="Basic residues" evidence="8">
    <location>
        <begin position="37"/>
        <end position="55"/>
    </location>
</feature>
<feature type="domain" description="AN1-type" evidence="10">
    <location>
        <begin position="311"/>
        <end position="361"/>
    </location>
</feature>
<dbReference type="Gene3D" id="3.30.160.60">
    <property type="entry name" value="Classic Zinc Finger"/>
    <property type="match status" value="1"/>
</dbReference>
<feature type="compositionally biased region" description="Low complexity" evidence="8">
    <location>
        <begin position="129"/>
        <end position="139"/>
    </location>
</feature>
<dbReference type="Pfam" id="PF25403">
    <property type="entry name" value="zf-C2H2_ZFAND2"/>
    <property type="match status" value="1"/>
</dbReference>
<evidence type="ECO:0000256" key="8">
    <source>
        <dbReference type="SAM" id="MobiDB-lite"/>
    </source>
</evidence>
<feature type="domain" description="C2H2-type" evidence="9">
    <location>
        <begin position="437"/>
        <end position="465"/>
    </location>
</feature>
<gene>
    <name evidence="11" type="ORF">Taro_050641</name>
</gene>
<dbReference type="GO" id="GO:0008270">
    <property type="term" value="F:zinc ion binding"/>
    <property type="evidence" value="ECO:0007669"/>
    <property type="project" value="UniProtKB-KW"/>
</dbReference>
<dbReference type="EMBL" id="NMUH01007679">
    <property type="protein sequence ID" value="MQM17667.1"/>
    <property type="molecule type" value="Genomic_DNA"/>
</dbReference>
<evidence type="ECO:0000259" key="9">
    <source>
        <dbReference type="PROSITE" id="PS50157"/>
    </source>
</evidence>
<dbReference type="Proteomes" id="UP000652761">
    <property type="component" value="Unassembled WGS sequence"/>
</dbReference>
<dbReference type="SMART" id="SM00355">
    <property type="entry name" value="ZnF_C2H2"/>
    <property type="match status" value="2"/>
</dbReference>
<dbReference type="Pfam" id="PF01428">
    <property type="entry name" value="zf-AN1"/>
    <property type="match status" value="1"/>
</dbReference>
<dbReference type="OrthoDB" id="431929at2759"/>
<keyword evidence="5" id="KW-0862">Zinc</keyword>
<keyword evidence="6" id="KW-0346">Stress response</keyword>
<dbReference type="PANTHER" id="PTHR14677:SF27">
    <property type="entry name" value="ZINC FINGER AN1 AND C2H2 DOMAIN-CONTAINING STRESS-ASSOCIATED PROTEIN 11"/>
    <property type="match status" value="1"/>
</dbReference>
<proteinExistence type="predicted"/>
<keyword evidence="4 7" id="KW-0863">Zinc-finger</keyword>
<keyword evidence="2" id="KW-0479">Metal-binding</keyword>